<dbReference type="EMBL" id="SNRY01000061">
    <property type="protein sequence ID" value="KAA6348766.1"/>
    <property type="molecule type" value="Genomic_DNA"/>
</dbReference>
<name>A0A5J4SRM5_9ZZZZ</name>
<dbReference type="AlphaFoldDB" id="A0A5J4SRM5"/>
<evidence type="ECO:0000313" key="1">
    <source>
        <dbReference type="EMBL" id="KAA6348766.1"/>
    </source>
</evidence>
<sequence length="72" mass="7659">MNTHAGACLNLIETSFMRTPNVSLSTFHFQFSTPSGRSPVGVGLSAAIFLASQARQPRIFATIPNAHADIAN</sequence>
<reference evidence="1" key="1">
    <citation type="submission" date="2019-03" db="EMBL/GenBank/DDBJ databases">
        <title>Single cell metagenomics reveals metabolic interactions within the superorganism composed of flagellate Streblomastix strix and complex community of Bacteroidetes bacteria on its surface.</title>
        <authorList>
            <person name="Treitli S.C."/>
            <person name="Kolisko M."/>
            <person name="Husnik F."/>
            <person name="Keeling P."/>
            <person name="Hampl V."/>
        </authorList>
    </citation>
    <scope>NUCLEOTIDE SEQUENCE</scope>
    <source>
        <strain evidence="1">STM</strain>
    </source>
</reference>
<comment type="caution">
    <text evidence="1">The sequence shown here is derived from an EMBL/GenBank/DDBJ whole genome shotgun (WGS) entry which is preliminary data.</text>
</comment>
<proteinExistence type="predicted"/>
<organism evidence="1">
    <name type="scientific">termite gut metagenome</name>
    <dbReference type="NCBI Taxonomy" id="433724"/>
    <lineage>
        <taxon>unclassified sequences</taxon>
        <taxon>metagenomes</taxon>
        <taxon>organismal metagenomes</taxon>
    </lineage>
</organism>
<gene>
    <name evidence="1" type="ORF">EZS27_003831</name>
</gene>
<protein>
    <submittedName>
        <fullName evidence="1">Uncharacterized protein</fullName>
    </submittedName>
</protein>
<accession>A0A5J4SRM5</accession>